<proteinExistence type="predicted"/>
<gene>
    <name evidence="1" type="ORF">BV22DRAFT_394973</name>
</gene>
<name>A0ACB8BMB9_9AGAM</name>
<accession>A0ACB8BMB9</accession>
<organism evidence="1 2">
    <name type="scientific">Leucogyrophana mollusca</name>
    <dbReference type="NCBI Taxonomy" id="85980"/>
    <lineage>
        <taxon>Eukaryota</taxon>
        <taxon>Fungi</taxon>
        <taxon>Dikarya</taxon>
        <taxon>Basidiomycota</taxon>
        <taxon>Agaricomycotina</taxon>
        <taxon>Agaricomycetes</taxon>
        <taxon>Agaricomycetidae</taxon>
        <taxon>Boletales</taxon>
        <taxon>Boletales incertae sedis</taxon>
        <taxon>Leucogyrophana</taxon>
    </lineage>
</organism>
<evidence type="ECO:0000313" key="2">
    <source>
        <dbReference type="Proteomes" id="UP000790709"/>
    </source>
</evidence>
<reference evidence="1" key="1">
    <citation type="journal article" date="2021" name="New Phytol.">
        <title>Evolutionary innovations through gain and loss of genes in the ectomycorrhizal Boletales.</title>
        <authorList>
            <person name="Wu G."/>
            <person name="Miyauchi S."/>
            <person name="Morin E."/>
            <person name="Kuo A."/>
            <person name="Drula E."/>
            <person name="Varga T."/>
            <person name="Kohler A."/>
            <person name="Feng B."/>
            <person name="Cao Y."/>
            <person name="Lipzen A."/>
            <person name="Daum C."/>
            <person name="Hundley H."/>
            <person name="Pangilinan J."/>
            <person name="Johnson J."/>
            <person name="Barry K."/>
            <person name="LaButti K."/>
            <person name="Ng V."/>
            <person name="Ahrendt S."/>
            <person name="Min B."/>
            <person name="Choi I.G."/>
            <person name="Park H."/>
            <person name="Plett J.M."/>
            <person name="Magnuson J."/>
            <person name="Spatafora J.W."/>
            <person name="Nagy L.G."/>
            <person name="Henrissat B."/>
            <person name="Grigoriev I.V."/>
            <person name="Yang Z.L."/>
            <person name="Xu J."/>
            <person name="Martin F.M."/>
        </authorList>
    </citation>
    <scope>NUCLEOTIDE SEQUENCE</scope>
    <source>
        <strain evidence="1">KUC20120723A-06</strain>
    </source>
</reference>
<protein>
    <submittedName>
        <fullName evidence="1">Uncharacterized protein</fullName>
    </submittedName>
</protein>
<keyword evidence="2" id="KW-1185">Reference proteome</keyword>
<comment type="caution">
    <text evidence="1">The sequence shown here is derived from an EMBL/GenBank/DDBJ whole genome shotgun (WGS) entry which is preliminary data.</text>
</comment>
<sequence>MSPSRSRSPKPSYRRSRTRSLSLSRSSGSLRENRRSHSPVEVRRSAESKWGRSSRSLVNSREPSDDEYEDSVRSRRRQGHGSYEHGPRDARTRKGKERATTLTPARGDSAPPLIDRPLQTSGSVAQFGANEISIPALGSLSKDIKGKQKAEVRPSDTPFVGTSVTVTPTAATPLRDDVVPLETYSNTHAAAGDGENVFGASVASASRKQASGNLRPPRNRTLLESVQAHLACSSAPRRIDPIKRPEAAGEAVDTRGAVSAHVPSSDPPALRSQLSTPTAIHGRPPHSSPVHDFPNATAVQKSEIPTNRRPISFNQEGIAADTRKYSAPEIMARVRHKLAKLKDEHQPGAALPSPSPTVDRNDVPPTTIVSAPNHNPPSHNFNAGTKDGFGRRGNLESATDNKTYPCDMSSSDTRSVLLQKLQVEQKLAQNVIPHPHSSKPSPSHHAVSQVLHSDSGKQSGSSPRRNEADTSVLETKLRTRLTAIKRAANENPLDHNISSSGKDGGISFNGDAESSNREENLRARLRKRLV</sequence>
<evidence type="ECO:0000313" key="1">
    <source>
        <dbReference type="EMBL" id="KAH7925993.1"/>
    </source>
</evidence>
<dbReference type="Proteomes" id="UP000790709">
    <property type="component" value="Unassembled WGS sequence"/>
</dbReference>
<dbReference type="EMBL" id="MU266391">
    <property type="protein sequence ID" value="KAH7925993.1"/>
    <property type="molecule type" value="Genomic_DNA"/>
</dbReference>